<proteinExistence type="predicted"/>
<feature type="region of interest" description="Disordered" evidence="1">
    <location>
        <begin position="46"/>
        <end position="84"/>
    </location>
</feature>
<sequence>MIPAKVRHLSLESNARNDTSNNQVSESSEVSALRYEWDRTFVAPLPGASSQSSSLPRPPFQRNTSFDSVLPPPGDTSGSFDLFPPLQHRLSSLQANSVHETTSQLPPIPPTMWEEAVASSFPDGNNVSSAQMRQLQTSGPVLNSKEAFGLSQQTPAGLSPAPALVDSNMGFGENLGVLEDFDFEGFLGAPLPDFDFHRPLGGDDSTTRDPHLVNSQPPYKHTANSLGVPTSYSPIYPISSLQGQGSDNDGIEKSGPPGPGRFESQLNQLPRLQASSVDPQKPPWSQSRSYYEPSTQSRQRYLHSSKLRGAIIHRDPLQRLQTALHMPFDDNGSSASLGTYSDSEFPSPSEFPTHRSMSSHILPGIESFDGAPDRNPAYGQSTEWANRANFRGHRRAPNETYSDVSSAHASPYLAHQERSDIIADFQKRAQSALHTGWSIAGFDKLLEEGNILNVDLPVLKTLEKVTQQLKWLREADDFELKLFPSPLEVSKLIRRGAEVGIPENNPEMLSLQDKLSTSRHVEGVQDTPF</sequence>
<feature type="compositionally biased region" description="Polar residues" evidence="1">
    <location>
        <begin position="213"/>
        <end position="230"/>
    </location>
</feature>
<accession>A0A9W8YG28</accession>
<feature type="compositionally biased region" description="Basic and acidic residues" evidence="1">
    <location>
        <begin position="198"/>
        <end position="211"/>
    </location>
</feature>
<dbReference type="EMBL" id="JAPEUY010000001">
    <property type="protein sequence ID" value="KAJ4377262.1"/>
    <property type="molecule type" value="Genomic_DNA"/>
</dbReference>
<dbReference type="Proteomes" id="UP001140560">
    <property type="component" value="Unassembled WGS sequence"/>
</dbReference>
<feature type="region of interest" description="Disordered" evidence="1">
    <location>
        <begin position="1"/>
        <end position="29"/>
    </location>
</feature>
<evidence type="ECO:0000256" key="1">
    <source>
        <dbReference type="SAM" id="MobiDB-lite"/>
    </source>
</evidence>
<evidence type="ECO:0000259" key="2">
    <source>
        <dbReference type="Pfam" id="PF08429"/>
    </source>
</evidence>
<organism evidence="3 4">
    <name type="scientific">Neocucurbitaria cava</name>
    <dbReference type="NCBI Taxonomy" id="798079"/>
    <lineage>
        <taxon>Eukaryota</taxon>
        <taxon>Fungi</taxon>
        <taxon>Dikarya</taxon>
        <taxon>Ascomycota</taxon>
        <taxon>Pezizomycotina</taxon>
        <taxon>Dothideomycetes</taxon>
        <taxon>Pleosporomycetidae</taxon>
        <taxon>Pleosporales</taxon>
        <taxon>Pleosporineae</taxon>
        <taxon>Cucurbitariaceae</taxon>
        <taxon>Neocucurbitaria</taxon>
    </lineage>
</organism>
<dbReference type="Pfam" id="PF08429">
    <property type="entry name" value="PLU-1"/>
    <property type="match status" value="1"/>
</dbReference>
<comment type="caution">
    <text evidence="3">The sequence shown here is derived from an EMBL/GenBank/DDBJ whole genome shotgun (WGS) entry which is preliminary data.</text>
</comment>
<feature type="region of interest" description="Disordered" evidence="1">
    <location>
        <begin position="198"/>
        <end position="299"/>
    </location>
</feature>
<name>A0A9W8YG28_9PLEO</name>
<evidence type="ECO:0000313" key="4">
    <source>
        <dbReference type="Proteomes" id="UP001140560"/>
    </source>
</evidence>
<keyword evidence="4" id="KW-1185">Reference proteome</keyword>
<evidence type="ECO:0000313" key="3">
    <source>
        <dbReference type="EMBL" id="KAJ4377262.1"/>
    </source>
</evidence>
<feature type="compositionally biased region" description="Low complexity" evidence="1">
    <location>
        <begin position="231"/>
        <end position="240"/>
    </location>
</feature>
<gene>
    <name evidence="3" type="ORF">N0V83_000085</name>
</gene>
<feature type="domain" description="Lysine-specific demethylase-like" evidence="2">
    <location>
        <begin position="416"/>
        <end position="522"/>
    </location>
</feature>
<feature type="compositionally biased region" description="Polar residues" evidence="1">
    <location>
        <begin position="48"/>
        <end position="67"/>
    </location>
</feature>
<feature type="compositionally biased region" description="Low complexity" evidence="1">
    <location>
        <begin position="20"/>
        <end position="29"/>
    </location>
</feature>
<protein>
    <recommendedName>
        <fullName evidence="2">Lysine-specific demethylase-like domain-containing protein</fullName>
    </recommendedName>
</protein>
<dbReference type="AlphaFoldDB" id="A0A9W8YG28"/>
<dbReference type="InterPro" id="IPR013637">
    <property type="entry name" value="Lys_sp_deMease-like_dom"/>
</dbReference>
<feature type="compositionally biased region" description="Polar residues" evidence="1">
    <location>
        <begin position="264"/>
        <end position="299"/>
    </location>
</feature>
<reference evidence="3" key="1">
    <citation type="submission" date="2022-10" db="EMBL/GenBank/DDBJ databases">
        <title>Tapping the CABI collections for fungal endophytes: first genome assemblies for Collariella, Neodidymelliopsis, Ascochyta clinopodiicola, Didymella pomorum, Didymosphaeria variabile, Neocosmospora piperis and Neocucurbitaria cava.</title>
        <authorList>
            <person name="Hill R."/>
        </authorList>
    </citation>
    <scope>NUCLEOTIDE SEQUENCE</scope>
    <source>
        <strain evidence="3">IMI 356814</strain>
    </source>
</reference>
<feature type="region of interest" description="Disordered" evidence="1">
    <location>
        <begin position="341"/>
        <end position="390"/>
    </location>
</feature>